<evidence type="ECO:0000256" key="4">
    <source>
        <dbReference type="ARBA" id="ARBA00009406"/>
    </source>
</evidence>
<organism evidence="16 17">
    <name type="scientific">Arcobacter porcinus</name>
    <dbReference type="NCBI Taxonomy" id="1935204"/>
    <lineage>
        <taxon>Bacteria</taxon>
        <taxon>Pseudomonadati</taxon>
        <taxon>Campylobacterota</taxon>
        <taxon>Epsilonproteobacteria</taxon>
        <taxon>Campylobacterales</taxon>
        <taxon>Arcobacteraceae</taxon>
        <taxon>Arcobacter</taxon>
    </lineage>
</organism>
<dbReference type="Pfam" id="PF02518">
    <property type="entry name" value="HATPase_c"/>
    <property type="match status" value="1"/>
</dbReference>
<comment type="pathway">
    <text evidence="3">Cofactor biosynthesis; thiamine diphosphate biosynthesis.</text>
</comment>
<protein>
    <recommendedName>
        <fullName evidence="6">histidine kinase</fullName>
        <ecNumber evidence="6">2.7.13.3</ecNumber>
    </recommendedName>
    <alternativeName>
        <fullName evidence="13">Thiamine pyrimidine synthase</fullName>
    </alternativeName>
</protein>
<evidence type="ECO:0000256" key="2">
    <source>
        <dbReference type="ARBA" id="ARBA00003469"/>
    </source>
</evidence>
<keyword evidence="11" id="KW-0784">Thiamine biosynthesis</keyword>
<keyword evidence="12" id="KW-0408">Iron</keyword>
<dbReference type="InterPro" id="IPR005467">
    <property type="entry name" value="His_kinase_dom"/>
</dbReference>
<proteinExistence type="inferred from homology"/>
<comment type="catalytic activity">
    <reaction evidence="1">
        <text>ATP + protein L-histidine = ADP + protein N-phospho-L-histidine.</text>
        <dbReference type="EC" id="2.7.13.3"/>
    </reaction>
</comment>
<evidence type="ECO:0000256" key="10">
    <source>
        <dbReference type="ARBA" id="ARBA00022898"/>
    </source>
</evidence>
<dbReference type="PRINTS" id="PR00344">
    <property type="entry name" value="BCTRLSENSOR"/>
</dbReference>
<evidence type="ECO:0000256" key="8">
    <source>
        <dbReference type="ARBA" id="ARBA00022679"/>
    </source>
</evidence>
<comment type="caution">
    <text evidence="16">The sequence shown here is derived from an EMBL/GenBank/DDBJ whole genome shotgun (WGS) entry which is preliminary data.</text>
</comment>
<keyword evidence="7" id="KW-0597">Phosphoprotein</keyword>
<evidence type="ECO:0000256" key="6">
    <source>
        <dbReference type="ARBA" id="ARBA00012438"/>
    </source>
</evidence>
<evidence type="ECO:0000256" key="9">
    <source>
        <dbReference type="ARBA" id="ARBA00022723"/>
    </source>
</evidence>
<comment type="similarity">
    <text evidence="4">Belongs to the NMT1/THI5 family.</text>
</comment>
<evidence type="ECO:0000256" key="5">
    <source>
        <dbReference type="ARBA" id="ARBA00011738"/>
    </source>
</evidence>
<gene>
    <name evidence="16" type="primary">fixL_1</name>
    <name evidence="16" type="ORF">AAX28_00355</name>
</gene>
<keyword evidence="17" id="KW-1185">Reference proteome</keyword>
<evidence type="ECO:0000256" key="12">
    <source>
        <dbReference type="ARBA" id="ARBA00023004"/>
    </source>
</evidence>
<dbReference type="Gene3D" id="1.10.287.130">
    <property type="match status" value="1"/>
</dbReference>
<evidence type="ECO:0000256" key="7">
    <source>
        <dbReference type="ARBA" id="ARBA00022553"/>
    </source>
</evidence>
<dbReference type="InterPro" id="IPR027939">
    <property type="entry name" value="NMT1/THI5"/>
</dbReference>
<dbReference type="Gene3D" id="3.30.565.10">
    <property type="entry name" value="Histidine kinase-like ATPase, C-terminal domain"/>
    <property type="match status" value="1"/>
</dbReference>
<reference evidence="16 17" key="1">
    <citation type="submission" date="2015-05" db="EMBL/GenBank/DDBJ databases">
        <authorList>
            <person name="Rovetto F."/>
            <person name="Cocolin L."/>
            <person name="Illeghems K."/>
            <person name="Van Nieuwerburgh F."/>
            <person name="Houf K."/>
        </authorList>
    </citation>
    <scope>NUCLEOTIDE SEQUENCE [LARGE SCALE GENOMIC DNA]</scope>
    <source>
        <strain evidence="16 17">117434</strain>
    </source>
</reference>
<name>A0ABX2YCU1_9BACT</name>
<dbReference type="PANTHER" id="PTHR31528">
    <property type="entry name" value="4-AMINO-5-HYDROXYMETHYL-2-METHYLPYRIMIDINE PHOSPHATE SYNTHASE THI11-RELATED"/>
    <property type="match status" value="1"/>
</dbReference>
<evidence type="ECO:0000256" key="14">
    <source>
        <dbReference type="ARBA" id="ARBA00048179"/>
    </source>
</evidence>
<dbReference type="Pfam" id="PF09084">
    <property type="entry name" value="NMT1"/>
    <property type="match status" value="1"/>
</dbReference>
<dbReference type="CDD" id="cd00082">
    <property type="entry name" value="HisKA"/>
    <property type="match status" value="1"/>
</dbReference>
<dbReference type="RefSeq" id="WP_225351841.1">
    <property type="nucleotide sequence ID" value="NZ_LCSL01000003.1"/>
</dbReference>
<comment type="function">
    <text evidence="2">Responsible for the formation of the pyrimidine heterocycle in the thiamine biosynthesis pathway. Catalyzes the formation of hydroxymethylpyrimidine phosphate (HMP-P) from histidine and pyridoxal phosphate (PLP). The protein uses PLP and the active site histidine to form HMP-P, generating an inactive enzyme. The enzyme can only undergo a single turnover, which suggests it is a suicide enzyme.</text>
</comment>
<dbReference type="SUPFAM" id="SSF47384">
    <property type="entry name" value="Homodimeric domain of signal transducing histidine kinase"/>
    <property type="match status" value="1"/>
</dbReference>
<dbReference type="InterPro" id="IPR004358">
    <property type="entry name" value="Sig_transdc_His_kin-like_C"/>
</dbReference>
<dbReference type="Pfam" id="PF00512">
    <property type="entry name" value="HisKA"/>
    <property type="match status" value="1"/>
</dbReference>
<dbReference type="InterPro" id="IPR015168">
    <property type="entry name" value="SsuA/THI5"/>
</dbReference>
<dbReference type="InterPro" id="IPR036890">
    <property type="entry name" value="HATPase_C_sf"/>
</dbReference>
<dbReference type="GO" id="GO:0004673">
    <property type="term" value="F:protein histidine kinase activity"/>
    <property type="evidence" value="ECO:0007669"/>
    <property type="project" value="UniProtKB-EC"/>
</dbReference>
<dbReference type="SMART" id="SM00388">
    <property type="entry name" value="HisKA"/>
    <property type="match status" value="1"/>
</dbReference>
<dbReference type="PANTHER" id="PTHR31528:SF1">
    <property type="entry name" value="4-AMINO-5-HYDROXYMETHYL-2-METHYLPYRIMIDINE PHOSPHATE SYNTHASE THI11-RELATED"/>
    <property type="match status" value="1"/>
</dbReference>
<dbReference type="InterPro" id="IPR003661">
    <property type="entry name" value="HisK_dim/P_dom"/>
</dbReference>
<evidence type="ECO:0000256" key="13">
    <source>
        <dbReference type="ARBA" id="ARBA00033171"/>
    </source>
</evidence>
<feature type="domain" description="Histidine kinase" evidence="15">
    <location>
        <begin position="420"/>
        <end position="642"/>
    </location>
</feature>
<dbReference type="Gene3D" id="3.40.190.10">
    <property type="entry name" value="Periplasmic binding protein-like II"/>
    <property type="match status" value="2"/>
</dbReference>
<keyword evidence="8 16" id="KW-0808">Transferase</keyword>
<dbReference type="Proteomes" id="UP000093159">
    <property type="component" value="Unassembled WGS sequence"/>
</dbReference>
<comment type="subunit">
    <text evidence="5">Homodimer.</text>
</comment>
<sequence>MNFSIKLKIFIYISLFLLHTNIYSKDLKKITLQLSWFDQFQFAGYYIAKEMGYYEELGLDVKIIPYEYGINIPKLIDENIVDFSVGRENLILEKTRYKNITAIYAMFQASPLILLTTEKSGIDSIFKFKNKIIMATKDDENEISLKAMMVSNNVNLKSMKFVDHTHNIYDLINNKIDIISAYTSKAPYILQKNNIKYNVFYPKDYGFDMYSDFLITNINYARDDYKSVDSFRKASLKGWEYAYNNIEKSVDIILEKYNRQNLTKDELIYEAEELKYLSYLNGSKLGEIKQDKVQRIFDLYNLLGLVPKDSNIDGFILTKEESILNQWIITNIQENIDSSSIWKMIIVIFILTTLIIYRQYLITKVNKKLKNLVKIKTNRLKIMNQKLANRIKKELEINLEKDRILAQQQKMISMGQMIENIAHQWRQPLSIISTRASTIKLKNDLKMLDKDELNEALEQILNTTTYLSQTIDDFRDFFRPRKEKEMFSLSKAIYKSIELSKLSFENSDIKLIFNENDIDIFGYETELIQVFINAINNSKDALTQKDVEDKLVIINLIEKNTKVYIEFVDSALGIEDDILHKVFEPYFTTKHQFSGTGIGLYMSSEIITKHMKGEIFMKNVEFEYENKKYKGAKLTIVLDVIKK</sequence>
<dbReference type="InterPro" id="IPR036097">
    <property type="entry name" value="HisK_dim/P_sf"/>
</dbReference>
<keyword evidence="10" id="KW-0663">Pyridoxal phosphate</keyword>
<evidence type="ECO:0000259" key="15">
    <source>
        <dbReference type="PROSITE" id="PS50109"/>
    </source>
</evidence>
<dbReference type="InterPro" id="IPR003594">
    <property type="entry name" value="HATPase_dom"/>
</dbReference>
<dbReference type="SMART" id="SM00387">
    <property type="entry name" value="HATPase_c"/>
    <property type="match status" value="1"/>
</dbReference>
<evidence type="ECO:0000256" key="3">
    <source>
        <dbReference type="ARBA" id="ARBA00004948"/>
    </source>
</evidence>
<keyword evidence="9" id="KW-0479">Metal-binding</keyword>
<evidence type="ECO:0000313" key="16">
    <source>
        <dbReference type="EMBL" id="OCL92815.1"/>
    </source>
</evidence>
<dbReference type="PROSITE" id="PS50109">
    <property type="entry name" value="HIS_KIN"/>
    <property type="match status" value="1"/>
</dbReference>
<dbReference type="SUPFAM" id="SSF53850">
    <property type="entry name" value="Periplasmic binding protein-like II"/>
    <property type="match status" value="1"/>
</dbReference>
<evidence type="ECO:0000313" key="17">
    <source>
        <dbReference type="Proteomes" id="UP000093159"/>
    </source>
</evidence>
<accession>A0ABX2YCU1</accession>
<comment type="catalytic activity">
    <reaction evidence="14">
        <text>N(6)-(pyridoxal phosphate)-L-lysyl-[4-amino-5-hydroxymethyl-2-methylpyrimidine phosphate synthase] + L-histidyl-[4-amino-5-hydroxymethyl-2-methylpyrimidine phosphate synthase] + 2 Fe(3+) + 4 H2O = L-lysyl-[4-amino-5-hydroxymethyl-2-methylpyrimidine phosphate synthase] + (2S)-2-amino-5-hydroxy-4-oxopentanoyl-[4-amino-5-hydroxymethyl-2-methylpyrimidine phosphate synthase] + 4-amino-2-methyl-5-(phosphooxymethyl)pyrimidine + 3-oxopropanoate + 2 Fe(2+) + 2 H(+)</text>
        <dbReference type="Rhea" id="RHEA:65756"/>
        <dbReference type="Rhea" id="RHEA-COMP:16892"/>
        <dbReference type="Rhea" id="RHEA-COMP:16893"/>
        <dbReference type="Rhea" id="RHEA-COMP:16894"/>
        <dbReference type="Rhea" id="RHEA-COMP:16895"/>
        <dbReference type="ChEBI" id="CHEBI:15377"/>
        <dbReference type="ChEBI" id="CHEBI:15378"/>
        <dbReference type="ChEBI" id="CHEBI:29033"/>
        <dbReference type="ChEBI" id="CHEBI:29034"/>
        <dbReference type="ChEBI" id="CHEBI:29969"/>
        <dbReference type="ChEBI" id="CHEBI:29979"/>
        <dbReference type="ChEBI" id="CHEBI:33190"/>
        <dbReference type="ChEBI" id="CHEBI:58354"/>
        <dbReference type="ChEBI" id="CHEBI:143915"/>
        <dbReference type="ChEBI" id="CHEBI:157692"/>
    </reaction>
    <physiologicalReaction direction="left-to-right" evidence="14">
        <dbReference type="Rhea" id="RHEA:65757"/>
    </physiologicalReaction>
</comment>
<dbReference type="EC" id="2.7.13.3" evidence="6"/>
<evidence type="ECO:0000256" key="1">
    <source>
        <dbReference type="ARBA" id="ARBA00000085"/>
    </source>
</evidence>
<evidence type="ECO:0000256" key="11">
    <source>
        <dbReference type="ARBA" id="ARBA00022977"/>
    </source>
</evidence>
<dbReference type="EMBL" id="LDIR01000001">
    <property type="protein sequence ID" value="OCL92815.1"/>
    <property type="molecule type" value="Genomic_DNA"/>
</dbReference>
<dbReference type="SUPFAM" id="SSF55874">
    <property type="entry name" value="ATPase domain of HSP90 chaperone/DNA topoisomerase II/histidine kinase"/>
    <property type="match status" value="1"/>
</dbReference>